<protein>
    <submittedName>
        <fullName evidence="3">Uncharacterized protein</fullName>
    </submittedName>
</protein>
<proteinExistence type="predicted"/>
<feature type="transmembrane region" description="Helical" evidence="2">
    <location>
        <begin position="64"/>
        <end position="86"/>
    </location>
</feature>
<reference evidence="3" key="1">
    <citation type="submission" date="2019-11" db="EMBL/GenBank/DDBJ databases">
        <authorList>
            <person name="Feng L."/>
        </authorList>
    </citation>
    <scope>NUCLEOTIDE SEQUENCE</scope>
    <source>
        <strain evidence="3">CintestinalisLFYP54</strain>
    </source>
</reference>
<dbReference type="RefSeq" id="WP_156848645.1">
    <property type="nucleotide sequence ID" value="NZ_CACRTN010000012.1"/>
</dbReference>
<organism evidence="3">
    <name type="scientific">Collinsella intestinalis</name>
    <dbReference type="NCBI Taxonomy" id="147207"/>
    <lineage>
        <taxon>Bacteria</taxon>
        <taxon>Bacillati</taxon>
        <taxon>Actinomycetota</taxon>
        <taxon>Coriobacteriia</taxon>
        <taxon>Coriobacteriales</taxon>
        <taxon>Coriobacteriaceae</taxon>
        <taxon>Collinsella</taxon>
    </lineage>
</organism>
<keyword evidence="2" id="KW-0812">Transmembrane</keyword>
<evidence type="ECO:0000256" key="1">
    <source>
        <dbReference type="SAM" id="MobiDB-lite"/>
    </source>
</evidence>
<feature type="transmembrane region" description="Helical" evidence="2">
    <location>
        <begin position="92"/>
        <end position="113"/>
    </location>
</feature>
<keyword evidence="2" id="KW-0472">Membrane</keyword>
<feature type="region of interest" description="Disordered" evidence="1">
    <location>
        <begin position="15"/>
        <end position="36"/>
    </location>
</feature>
<name>A0A6N3B0B2_9ACTN</name>
<evidence type="ECO:0000313" key="3">
    <source>
        <dbReference type="EMBL" id="VYT95878.1"/>
    </source>
</evidence>
<gene>
    <name evidence="3" type="ORF">CILFYP54_00388</name>
</gene>
<dbReference type="AlphaFoldDB" id="A0A6N3B0B2"/>
<sequence>MTRFDLDDISLGAVEDDGSYPGGSASTAPADGVDAPRETCVDAKPRFDDELVGLFQRRVRLDRMAWDCTVGGLAVFIVATVVAMYALASPSAWFDVVSLYAAAVALLATARVLKEKADEALMEFDRAARDRGYAGAADFTS</sequence>
<evidence type="ECO:0000256" key="2">
    <source>
        <dbReference type="SAM" id="Phobius"/>
    </source>
</evidence>
<keyword evidence="2" id="KW-1133">Transmembrane helix</keyword>
<dbReference type="EMBL" id="CACRTN010000012">
    <property type="protein sequence ID" value="VYT95878.1"/>
    <property type="molecule type" value="Genomic_DNA"/>
</dbReference>
<accession>A0A6N3B0B2</accession>